<dbReference type="EMBL" id="FQNC01000044">
    <property type="protein sequence ID" value="SGY58218.1"/>
    <property type="molecule type" value="Genomic_DNA"/>
</dbReference>
<gene>
    <name evidence="2" type="primary">BQ5605_C006g04351</name>
    <name evidence="2" type="ORF">BQ5605_C006G04351</name>
</gene>
<feature type="signal peptide" evidence="1">
    <location>
        <begin position="1"/>
        <end position="20"/>
    </location>
</feature>
<accession>A0A2X0P976</accession>
<evidence type="ECO:0000256" key="1">
    <source>
        <dbReference type="SAM" id="SignalP"/>
    </source>
</evidence>
<name>A0A2X0P976_9BASI</name>
<keyword evidence="1" id="KW-0732">Signal</keyword>
<keyword evidence="3" id="KW-1185">Reference proteome</keyword>
<dbReference type="Proteomes" id="UP000249464">
    <property type="component" value="Unassembled WGS sequence"/>
</dbReference>
<feature type="chain" id="PRO_5016044800" evidence="1">
    <location>
        <begin position="21"/>
        <end position="60"/>
    </location>
</feature>
<sequence>MKRYRGQITQLLWFYRTLYAHPVTSSGSDWMICTKVELGGKISLIRCAEQVGGRDEPMSS</sequence>
<proteinExistence type="predicted"/>
<reference evidence="2 3" key="1">
    <citation type="submission" date="2016-11" db="EMBL/GenBank/DDBJ databases">
        <authorList>
            <person name="Jaros S."/>
            <person name="Januszkiewicz K."/>
            <person name="Wedrychowicz H."/>
        </authorList>
    </citation>
    <scope>NUCLEOTIDE SEQUENCE [LARGE SCALE GENOMIC DNA]</scope>
</reference>
<evidence type="ECO:0000313" key="3">
    <source>
        <dbReference type="Proteomes" id="UP000249464"/>
    </source>
</evidence>
<organism evidence="2 3">
    <name type="scientific">Microbotryum silenes-dioicae</name>
    <dbReference type="NCBI Taxonomy" id="796604"/>
    <lineage>
        <taxon>Eukaryota</taxon>
        <taxon>Fungi</taxon>
        <taxon>Dikarya</taxon>
        <taxon>Basidiomycota</taxon>
        <taxon>Pucciniomycotina</taxon>
        <taxon>Microbotryomycetes</taxon>
        <taxon>Microbotryales</taxon>
        <taxon>Microbotryaceae</taxon>
        <taxon>Microbotryum</taxon>
    </lineage>
</organism>
<dbReference type="AlphaFoldDB" id="A0A2X0P976"/>
<evidence type="ECO:0000313" key="2">
    <source>
        <dbReference type="EMBL" id="SGY58218.1"/>
    </source>
</evidence>
<protein>
    <submittedName>
        <fullName evidence="2">BQ5605_C006g04351 protein</fullName>
    </submittedName>
</protein>